<dbReference type="EC" id="2.4.1.157" evidence="10"/>
<keyword evidence="6" id="KW-0333">Golgi apparatus</keyword>
<protein>
    <submittedName>
        <fullName evidence="10">12-diacylglycerol 3-glucosyltransferase protein</fullName>
        <ecNumber evidence="10">2.4.1.157</ecNumber>
    </submittedName>
</protein>
<organism evidence="10 11">
    <name type="scientific">Marine Group I thaumarchaeote SCGC RSA3</name>
    <dbReference type="NCBI Taxonomy" id="1503183"/>
    <lineage>
        <taxon>Archaea</taxon>
        <taxon>Nitrososphaerota</taxon>
        <taxon>Marine Group I</taxon>
    </lineage>
</organism>
<comment type="caution">
    <text evidence="10">The sequence shown here is derived from an EMBL/GenBank/DDBJ whole genome shotgun (WGS) entry which is preliminary data.</text>
</comment>
<dbReference type="InterPro" id="IPR029044">
    <property type="entry name" value="Nucleotide-diphossugar_trans"/>
</dbReference>
<dbReference type="Gene3D" id="3.90.550.10">
    <property type="entry name" value="Spore Coat Polysaccharide Biosynthesis Protein SpsA, Chain A"/>
    <property type="match status" value="1"/>
</dbReference>
<dbReference type="PATRIC" id="fig|1503183.3.peg.644"/>
<dbReference type="EMBL" id="JOTD01000034">
    <property type="protein sequence ID" value="KFM19176.1"/>
    <property type="molecule type" value="Genomic_DNA"/>
</dbReference>
<comment type="subcellular location">
    <subcellularLocation>
        <location evidence="1">Golgi apparatus membrane</location>
        <topology evidence="1">Multi-pass membrane protein</topology>
    </subcellularLocation>
</comment>
<dbReference type="PANTHER" id="PTHR32044">
    <property type="entry name" value="GLUCOMANNAN 4-BETA-MANNOSYLTRANSFERASE 9"/>
    <property type="match status" value="1"/>
</dbReference>
<feature type="transmembrane region" description="Helical" evidence="9">
    <location>
        <begin position="465"/>
        <end position="485"/>
    </location>
</feature>
<feature type="transmembrane region" description="Helical" evidence="9">
    <location>
        <begin position="320"/>
        <end position="337"/>
    </location>
</feature>
<feature type="transmembrane region" description="Helical" evidence="9">
    <location>
        <begin position="511"/>
        <end position="534"/>
    </location>
</feature>
<keyword evidence="11" id="KW-1185">Reference proteome</keyword>
<accession>A0A087S0C2</accession>
<reference evidence="10 11" key="1">
    <citation type="submission" date="2014-06" db="EMBL/GenBank/DDBJ databases">
        <authorList>
            <person name="Ngugi D.K."/>
            <person name="Blom J."/>
            <person name="Alam I."/>
            <person name="Rashid M."/>
            <person name="Baalawi W."/>
            <person name="Zhang G."/>
            <person name="Hikmawan T."/>
            <person name="Guan Y."/>
            <person name="Antunes A."/>
            <person name="Siam R."/>
            <person name="El-Dorry H."/>
            <person name="Bajic V."/>
            <person name="Stingl U."/>
        </authorList>
    </citation>
    <scope>NUCLEOTIDE SEQUENCE [LARGE SCALE GENOMIC DNA]</scope>
    <source>
        <strain evidence="10">SCGC RSA3</strain>
    </source>
</reference>
<evidence type="ECO:0000256" key="9">
    <source>
        <dbReference type="SAM" id="Phobius"/>
    </source>
</evidence>
<keyword evidence="4 9" id="KW-0812">Transmembrane</keyword>
<feature type="transmembrane region" description="Helical" evidence="9">
    <location>
        <begin position="657"/>
        <end position="682"/>
    </location>
</feature>
<keyword evidence="3 10" id="KW-0808">Transferase</keyword>
<keyword evidence="8" id="KW-0961">Cell wall biogenesis/degradation</keyword>
<evidence type="ECO:0000256" key="8">
    <source>
        <dbReference type="ARBA" id="ARBA00023316"/>
    </source>
</evidence>
<keyword evidence="2 10" id="KW-0328">Glycosyltransferase</keyword>
<evidence type="ECO:0000256" key="6">
    <source>
        <dbReference type="ARBA" id="ARBA00023034"/>
    </source>
</evidence>
<evidence type="ECO:0000256" key="1">
    <source>
        <dbReference type="ARBA" id="ARBA00004653"/>
    </source>
</evidence>
<evidence type="ECO:0000256" key="3">
    <source>
        <dbReference type="ARBA" id="ARBA00022679"/>
    </source>
</evidence>
<keyword evidence="5 9" id="KW-1133">Transmembrane helix</keyword>
<dbReference type="GO" id="GO:0071555">
    <property type="term" value="P:cell wall organization"/>
    <property type="evidence" value="ECO:0007669"/>
    <property type="project" value="UniProtKB-KW"/>
</dbReference>
<evidence type="ECO:0000256" key="4">
    <source>
        <dbReference type="ARBA" id="ARBA00022692"/>
    </source>
</evidence>
<dbReference type="Proteomes" id="UP000029383">
    <property type="component" value="Unassembled WGS sequence"/>
</dbReference>
<feature type="transmembrane region" description="Helical" evidence="9">
    <location>
        <begin position="20"/>
        <end position="40"/>
    </location>
</feature>
<sequence length="697" mass="78607">MILRAREMSFNPFTQLVFDLFILSAIIITAYTCNFYYLAFLSKKRKDHLLTADLGTPSITIQLPIYNEKYVAKRLVDSVCNLDYPQDKMRIMVLDDSDDDTVDLLAETVNDYKKKGFKIEHVRRGTRKGYKAGALKYAMRSTDTELVAIFDADFIPPTWFLKRAIPHFAKSNIGLVQCRWGHVNENYSAITQAQALSLDFHFLIEQKAKSNSHLFMNFNGTAGIWKRDCIEDAGGWHTATLVEDLDLSYRAQMKGWKCVFLPDIVVDAELPVQMNAAKRQQFRWAKGSIQCAVKLLTDIAIKRKIAIEAKVQAFIQLTRHVVYPLMLIQFLALPILLAGQVNLYVISFLPAITIATYLAMGPGAYIMIIQSMYHKSWKSKAKILPALLVYNAGMSVNNTVAVFDAVLGKKNEFLRTPKYGVLKKKDDWKDNAYNLPFSQVTLLEIFFGVYGMLGIFVAIFSNNPIFVPIIALQTVGFFYIAYLSLSHTRFKRNKSSVARVMTKKEKMANRVYKLSMVGIVGIIIFGGFMAIYGYSVDIYPLDRIRGNLDGIIGSSDPEDIRTHLVAIQADMDGIMANDLIPEKTNADGELISKNPVWLFSTESTNFVRIQENLDTLRASVDKIATVPKDSSAYHTGMMDVSDRALLIKTNIMDATPYMYVSVANLMFTTVWIAALLGIFAALKRKKEQLKEADDVGV</sequence>
<dbReference type="SUPFAM" id="SSF53448">
    <property type="entry name" value="Nucleotide-diphospho-sugar transferases"/>
    <property type="match status" value="1"/>
</dbReference>
<dbReference type="FunFam" id="3.90.550.10:FF:000057">
    <property type="entry name" value="Glycosyltransferase-like protein, family 2"/>
    <property type="match status" value="1"/>
</dbReference>
<evidence type="ECO:0000256" key="2">
    <source>
        <dbReference type="ARBA" id="ARBA00022676"/>
    </source>
</evidence>
<evidence type="ECO:0000256" key="5">
    <source>
        <dbReference type="ARBA" id="ARBA00022989"/>
    </source>
</evidence>
<evidence type="ECO:0000256" key="7">
    <source>
        <dbReference type="ARBA" id="ARBA00023136"/>
    </source>
</evidence>
<evidence type="ECO:0000313" key="11">
    <source>
        <dbReference type="Proteomes" id="UP000029383"/>
    </source>
</evidence>
<keyword evidence="7 9" id="KW-0472">Membrane</keyword>
<dbReference type="Pfam" id="PF13641">
    <property type="entry name" value="Glyco_tranf_2_3"/>
    <property type="match status" value="1"/>
</dbReference>
<dbReference type="AlphaFoldDB" id="A0A087S0C2"/>
<feature type="transmembrane region" description="Helical" evidence="9">
    <location>
        <begin position="433"/>
        <end position="459"/>
    </location>
</feature>
<feature type="transmembrane region" description="Helical" evidence="9">
    <location>
        <begin position="343"/>
        <end position="368"/>
    </location>
</feature>
<proteinExistence type="predicted"/>
<evidence type="ECO:0000313" key="10">
    <source>
        <dbReference type="EMBL" id="KFM19176.1"/>
    </source>
</evidence>
<dbReference type="GO" id="GO:0016757">
    <property type="term" value="F:glycosyltransferase activity"/>
    <property type="evidence" value="ECO:0007669"/>
    <property type="project" value="UniProtKB-KW"/>
</dbReference>
<dbReference type="PANTHER" id="PTHR32044:SF80">
    <property type="entry name" value="XYLOGLUCAN GLYCOSYLTRANSFERASE 2-RELATED"/>
    <property type="match status" value="1"/>
</dbReference>
<gene>
    <name evidence="10" type="ORF">SCCGRSA3_00756</name>
</gene>
<name>A0A087S0C2_9ARCH</name>